<evidence type="ECO:0000256" key="7">
    <source>
        <dbReference type="ARBA" id="ARBA00023163"/>
    </source>
</evidence>
<sequence>MKIQCDVCGKEEASVFCTADEAALCGGCDHRVHHANKLASKHQRFSLHRLSTKQQFPLCDVCKERRAYVFCQQDRAILCKDCDVPIHSANEHTKKHTRFLVTGVKLADSAKLYSEASTTAPPLTGSSSSDSNSKASQVPKILVPEIVSSAASTGLSPVSGGSLIGVAKEGASAASTTTSSISEYLIETIPGWQVEDFLDSSNAPFGFSKGGDEIFSVFDGGIDGNMYSFSTMEKIGMWVPQAPPPPPLLYASQLGQFCEITKDVTNNNIKGSSRSRLGDDNFIVPQISPQSKNTKRPRYLW</sequence>
<dbReference type="Pfam" id="PF00643">
    <property type="entry name" value="zf-B_box"/>
    <property type="match status" value="2"/>
</dbReference>
<organism evidence="12 13">
    <name type="scientific">Stylosanthes scabra</name>
    <dbReference type="NCBI Taxonomy" id="79078"/>
    <lineage>
        <taxon>Eukaryota</taxon>
        <taxon>Viridiplantae</taxon>
        <taxon>Streptophyta</taxon>
        <taxon>Embryophyta</taxon>
        <taxon>Tracheophyta</taxon>
        <taxon>Spermatophyta</taxon>
        <taxon>Magnoliopsida</taxon>
        <taxon>eudicotyledons</taxon>
        <taxon>Gunneridae</taxon>
        <taxon>Pentapetalae</taxon>
        <taxon>rosids</taxon>
        <taxon>fabids</taxon>
        <taxon>Fabales</taxon>
        <taxon>Fabaceae</taxon>
        <taxon>Papilionoideae</taxon>
        <taxon>50 kb inversion clade</taxon>
        <taxon>dalbergioids sensu lato</taxon>
        <taxon>Dalbergieae</taxon>
        <taxon>Pterocarpus clade</taxon>
        <taxon>Stylosanthes</taxon>
    </lineage>
</organism>
<dbReference type="SMART" id="SM00336">
    <property type="entry name" value="BBOX"/>
    <property type="match status" value="2"/>
</dbReference>
<evidence type="ECO:0000256" key="6">
    <source>
        <dbReference type="ARBA" id="ARBA00023015"/>
    </source>
</evidence>
<dbReference type="Proteomes" id="UP001341840">
    <property type="component" value="Unassembled WGS sequence"/>
</dbReference>
<evidence type="ECO:0000256" key="2">
    <source>
        <dbReference type="ARBA" id="ARBA00022723"/>
    </source>
</evidence>
<keyword evidence="8" id="KW-0539">Nucleus</keyword>
<evidence type="ECO:0000256" key="10">
    <source>
        <dbReference type="SAM" id="MobiDB-lite"/>
    </source>
</evidence>
<dbReference type="Gene3D" id="3.30.160.60">
    <property type="entry name" value="Classic Zinc Finger"/>
    <property type="match status" value="1"/>
</dbReference>
<feature type="region of interest" description="Disordered" evidence="10">
    <location>
        <begin position="280"/>
        <end position="301"/>
    </location>
</feature>
<evidence type="ECO:0000313" key="13">
    <source>
        <dbReference type="Proteomes" id="UP001341840"/>
    </source>
</evidence>
<dbReference type="InterPro" id="IPR051979">
    <property type="entry name" value="B-box_zinc_finger"/>
</dbReference>
<dbReference type="InterPro" id="IPR000315">
    <property type="entry name" value="Znf_B-box"/>
</dbReference>
<evidence type="ECO:0000256" key="8">
    <source>
        <dbReference type="ARBA" id="ARBA00023242"/>
    </source>
</evidence>
<dbReference type="InterPro" id="IPR049808">
    <property type="entry name" value="CONSTANS-like_Bbox1"/>
</dbReference>
<keyword evidence="6" id="KW-0805">Transcription regulation</keyword>
<gene>
    <name evidence="12" type="ORF">PIB30_048106</name>
</gene>
<dbReference type="EMBL" id="JASCZI010241968">
    <property type="protein sequence ID" value="MED6208735.1"/>
    <property type="molecule type" value="Genomic_DNA"/>
</dbReference>
<dbReference type="CDD" id="cd19821">
    <property type="entry name" value="Bbox1_BBX-like"/>
    <property type="match status" value="2"/>
</dbReference>
<dbReference type="PANTHER" id="PTHR31832">
    <property type="entry name" value="B-BOX ZINC FINGER PROTEIN 22"/>
    <property type="match status" value="1"/>
</dbReference>
<evidence type="ECO:0000256" key="4">
    <source>
        <dbReference type="ARBA" id="ARBA00022771"/>
    </source>
</evidence>
<accession>A0ABU6YEA1</accession>
<comment type="caution">
    <text evidence="12">The sequence shown here is derived from an EMBL/GenBank/DDBJ whole genome shotgun (WGS) entry which is preliminary data.</text>
</comment>
<keyword evidence="2" id="KW-0479">Metal-binding</keyword>
<evidence type="ECO:0000256" key="5">
    <source>
        <dbReference type="ARBA" id="ARBA00022833"/>
    </source>
</evidence>
<protein>
    <recommendedName>
        <fullName evidence="11">B box-type domain-containing protein</fullName>
    </recommendedName>
</protein>
<evidence type="ECO:0000259" key="11">
    <source>
        <dbReference type="PROSITE" id="PS50119"/>
    </source>
</evidence>
<evidence type="ECO:0000256" key="3">
    <source>
        <dbReference type="ARBA" id="ARBA00022737"/>
    </source>
</evidence>
<evidence type="ECO:0000313" key="12">
    <source>
        <dbReference type="EMBL" id="MED6208735.1"/>
    </source>
</evidence>
<keyword evidence="4 9" id="KW-0863">Zinc-finger</keyword>
<name>A0ABU6YEA1_9FABA</name>
<comment type="subcellular location">
    <subcellularLocation>
        <location evidence="1">Nucleus</location>
    </subcellularLocation>
</comment>
<dbReference type="PANTHER" id="PTHR31832:SF52">
    <property type="entry name" value="B-BOX ZINC FINGER PROTEIN 21"/>
    <property type="match status" value="1"/>
</dbReference>
<keyword evidence="7" id="KW-0804">Transcription</keyword>
<feature type="domain" description="B box-type" evidence="11">
    <location>
        <begin position="54"/>
        <end position="101"/>
    </location>
</feature>
<evidence type="ECO:0000256" key="9">
    <source>
        <dbReference type="PROSITE-ProRule" id="PRU00024"/>
    </source>
</evidence>
<feature type="domain" description="B box-type" evidence="11">
    <location>
        <begin position="1"/>
        <end position="47"/>
    </location>
</feature>
<proteinExistence type="predicted"/>
<reference evidence="12 13" key="1">
    <citation type="journal article" date="2023" name="Plants (Basel)">
        <title>Bridging the Gap: Combining Genomics and Transcriptomics Approaches to Understand Stylosanthes scabra, an Orphan Legume from the Brazilian Caatinga.</title>
        <authorList>
            <person name="Ferreira-Neto J.R.C."/>
            <person name="da Silva M.D."/>
            <person name="Binneck E."/>
            <person name="de Melo N.F."/>
            <person name="da Silva R.H."/>
            <person name="de Melo A.L.T.M."/>
            <person name="Pandolfi V."/>
            <person name="Bustamante F.O."/>
            <person name="Brasileiro-Vidal A.C."/>
            <person name="Benko-Iseppon A.M."/>
        </authorList>
    </citation>
    <scope>NUCLEOTIDE SEQUENCE [LARGE SCALE GENOMIC DNA]</scope>
    <source>
        <tissue evidence="12">Leaves</tissue>
    </source>
</reference>
<keyword evidence="3" id="KW-0677">Repeat</keyword>
<evidence type="ECO:0000256" key="1">
    <source>
        <dbReference type="ARBA" id="ARBA00004123"/>
    </source>
</evidence>
<keyword evidence="13" id="KW-1185">Reference proteome</keyword>
<dbReference type="PROSITE" id="PS50119">
    <property type="entry name" value="ZF_BBOX"/>
    <property type="match status" value="2"/>
</dbReference>
<keyword evidence="5" id="KW-0862">Zinc</keyword>